<dbReference type="Pfam" id="PF24883">
    <property type="entry name" value="NPHP3_N"/>
    <property type="match status" value="1"/>
</dbReference>
<evidence type="ECO:0000313" key="4">
    <source>
        <dbReference type="EMBL" id="VBB80281.1"/>
    </source>
</evidence>
<keyword evidence="1" id="KW-0677">Repeat</keyword>
<dbReference type="InterPro" id="IPR027417">
    <property type="entry name" value="P-loop_NTPase"/>
</dbReference>
<keyword evidence="5" id="KW-1185">Reference proteome</keyword>
<dbReference type="Proteomes" id="UP000280685">
    <property type="component" value="Chromosome 4"/>
</dbReference>
<gene>
    <name evidence="4" type="ORF">PODCO_406090</name>
</gene>
<dbReference type="PANTHER" id="PTHR10039:SF5">
    <property type="entry name" value="NACHT DOMAIN-CONTAINING PROTEIN"/>
    <property type="match status" value="1"/>
</dbReference>
<dbReference type="EMBL" id="LR026967">
    <property type="protein sequence ID" value="VBB80281.1"/>
    <property type="molecule type" value="Genomic_DNA"/>
</dbReference>
<evidence type="ECO:0000313" key="5">
    <source>
        <dbReference type="Proteomes" id="UP000280685"/>
    </source>
</evidence>
<sequence>MQSLDHQEAILQRLDGVTQVPRPEQSAPAHALFQHLAHRGGLDNYATDSIRWKTLHSSTLNRVATGQGKMVIPPAIENKLQQQFLSTVLGTDDKNQRQSQIHAAHKRTFEWIFDENGEAEHPWDNFVEWCEDSLLYWITGKAGSGRSILMKFISQYPQLMKHLQVWSNGAPVTIASFYFWASGTVMQASSEGLFRSLLYQLLDQHKHIIPKLAPQTWEGTYLFGAPMPVVQADDLRRMLGFTVREVGKTSRICLIIDGLDELGGSTDDVLDAIIKTWDTFYFEHAAQYFELKKAHTGVLEARILFLADAENISHAIEMDNRPISQEEYDSQLSTIRRRLNSRCMGLLEVTSTGDTLQPHPVEYLHRTVKDYLRRHDVQARLQAATELFDPYLQLCAAYLLSIKSMPSYITGQDRKIDITLRALGAIVSARWVATGNTEIMVEILDKVALPLEKEDVLHSQERSPWWPNATFSSHQGFLSHATRENVTEYVRVRARRSLQDPSLLLIDAAYSRPDPSVNVFQLLLDLGADINFELLLQGANTGSETRCTVWPEILVAFVSRQFSTMETMNVEKICKVWIPVLRLWLEMGAPVEGQVRDSLQSRCALLFSTHYSMERLFVGLRLLQAGNEEDAFKLLCRELQSMQEAFRQTSRQREKKVDNT</sequence>
<reference evidence="4" key="1">
    <citation type="submission" date="2018-02" db="EMBL/GenBank/DDBJ databases">
        <authorList>
            <person name="Silar P."/>
        </authorList>
    </citation>
    <scope>NUCLEOTIDE SEQUENCE [LARGE SCALE GENOMIC DNA]</scope>
    <source>
        <strain evidence="4">T</strain>
    </source>
</reference>
<evidence type="ECO:0000256" key="1">
    <source>
        <dbReference type="ARBA" id="ARBA00022737"/>
    </source>
</evidence>
<organism evidence="4 5">
    <name type="scientific">Podospora comata</name>
    <dbReference type="NCBI Taxonomy" id="48703"/>
    <lineage>
        <taxon>Eukaryota</taxon>
        <taxon>Fungi</taxon>
        <taxon>Dikarya</taxon>
        <taxon>Ascomycota</taxon>
        <taxon>Pezizomycotina</taxon>
        <taxon>Sordariomycetes</taxon>
        <taxon>Sordariomycetidae</taxon>
        <taxon>Sordariales</taxon>
        <taxon>Podosporaceae</taxon>
        <taxon>Podospora</taxon>
    </lineage>
</organism>
<accession>A0ABY6SAJ0</accession>
<feature type="domain" description="Nephrocystin 3-like N-terminal" evidence="2">
    <location>
        <begin position="124"/>
        <end position="275"/>
    </location>
</feature>
<feature type="domain" description="DUF7791" evidence="3">
    <location>
        <begin position="280"/>
        <end position="407"/>
    </location>
</feature>
<evidence type="ECO:0008006" key="6">
    <source>
        <dbReference type="Google" id="ProtNLM"/>
    </source>
</evidence>
<dbReference type="SUPFAM" id="SSF52540">
    <property type="entry name" value="P-loop containing nucleoside triphosphate hydrolases"/>
    <property type="match status" value="1"/>
</dbReference>
<evidence type="ECO:0000259" key="2">
    <source>
        <dbReference type="Pfam" id="PF24883"/>
    </source>
</evidence>
<evidence type="ECO:0000259" key="3">
    <source>
        <dbReference type="Pfam" id="PF25053"/>
    </source>
</evidence>
<dbReference type="Pfam" id="PF25053">
    <property type="entry name" value="DUF7791"/>
    <property type="match status" value="1"/>
</dbReference>
<dbReference type="InterPro" id="IPR056693">
    <property type="entry name" value="DUF7791"/>
</dbReference>
<protein>
    <recommendedName>
        <fullName evidence="6">NACHT domain-containing protein</fullName>
    </recommendedName>
</protein>
<proteinExistence type="predicted"/>
<dbReference type="PANTHER" id="PTHR10039">
    <property type="entry name" value="AMELOGENIN"/>
    <property type="match status" value="1"/>
</dbReference>
<name>A0ABY6SAJ0_PODCO</name>
<dbReference type="InterPro" id="IPR056884">
    <property type="entry name" value="NPHP3-like_N"/>
</dbReference>